<dbReference type="EMBL" id="BK032499">
    <property type="protein sequence ID" value="DAF43157.1"/>
    <property type="molecule type" value="Genomic_DNA"/>
</dbReference>
<evidence type="ECO:0000313" key="1">
    <source>
        <dbReference type="EMBL" id="DAF43157.1"/>
    </source>
</evidence>
<protein>
    <submittedName>
        <fullName evidence="1">Uncharacterized protein</fullName>
    </submittedName>
</protein>
<sequence>MFTRSTKRRWKYWKCFIIVGLTQYQLQRLFY</sequence>
<proteinExistence type="predicted"/>
<reference evidence="1" key="1">
    <citation type="journal article" date="2021" name="Proc. Natl. Acad. Sci. U.S.A.">
        <title>A Catalog of Tens of Thousands of Viruses from Human Metagenomes Reveals Hidden Associations with Chronic Diseases.</title>
        <authorList>
            <person name="Tisza M.J."/>
            <person name="Buck C.B."/>
        </authorList>
    </citation>
    <scope>NUCLEOTIDE SEQUENCE</scope>
    <source>
        <strain evidence="1">CtLeh52</strain>
    </source>
</reference>
<name>A0A8S5RWL8_9CAUD</name>
<accession>A0A8S5RWL8</accession>
<organism evidence="1">
    <name type="scientific">Siphoviridae sp. ctLeh52</name>
    <dbReference type="NCBI Taxonomy" id="2827849"/>
    <lineage>
        <taxon>Viruses</taxon>
        <taxon>Duplodnaviria</taxon>
        <taxon>Heunggongvirae</taxon>
        <taxon>Uroviricota</taxon>
        <taxon>Caudoviricetes</taxon>
    </lineage>
</organism>